<keyword evidence="8 10" id="KW-0119">Carbohydrate metabolism</keyword>
<dbReference type="Pfam" id="PF00343">
    <property type="entry name" value="Phosphorylase"/>
    <property type="match status" value="1"/>
</dbReference>
<evidence type="ECO:0000256" key="10">
    <source>
        <dbReference type="RuleBase" id="RU000587"/>
    </source>
</evidence>
<evidence type="ECO:0000256" key="9">
    <source>
        <dbReference type="PIRSR" id="PIRSR000460-1"/>
    </source>
</evidence>
<evidence type="ECO:0000256" key="7">
    <source>
        <dbReference type="ARBA" id="ARBA00022898"/>
    </source>
</evidence>
<feature type="modified residue" description="N6-(pyridoxal phosphate)lysine" evidence="9">
    <location>
        <position position="693"/>
    </location>
</feature>
<dbReference type="AlphaFoldDB" id="A0A067LGT0"/>
<dbReference type="SUPFAM" id="SSF53756">
    <property type="entry name" value="UDP-Glycosyltransferase/glycogen phosphorylase"/>
    <property type="match status" value="1"/>
</dbReference>
<dbReference type="PROSITE" id="PS00102">
    <property type="entry name" value="PHOSPHORYLASE"/>
    <property type="match status" value="1"/>
</dbReference>
<evidence type="ECO:0000256" key="5">
    <source>
        <dbReference type="ARBA" id="ARBA00022676"/>
    </source>
</evidence>
<evidence type="ECO:0000256" key="1">
    <source>
        <dbReference type="ARBA" id="ARBA00001275"/>
    </source>
</evidence>
<dbReference type="CDD" id="cd04300">
    <property type="entry name" value="GT35_Glycogen_Phosphorylase"/>
    <property type="match status" value="1"/>
</dbReference>
<dbReference type="FunFam" id="3.40.50.2000:FF:000002">
    <property type="entry name" value="Alpha-1,4 glucan phosphorylase"/>
    <property type="match status" value="1"/>
</dbReference>
<dbReference type="PIRSF" id="PIRSF000460">
    <property type="entry name" value="Pprylas_GlgP"/>
    <property type="match status" value="1"/>
</dbReference>
<evidence type="ECO:0000256" key="6">
    <source>
        <dbReference type="ARBA" id="ARBA00022679"/>
    </source>
</evidence>
<evidence type="ECO:0000256" key="4">
    <source>
        <dbReference type="ARBA" id="ARBA00022533"/>
    </source>
</evidence>
<proteinExistence type="inferred from homology"/>
<dbReference type="Proteomes" id="UP000027138">
    <property type="component" value="Unassembled WGS sequence"/>
</dbReference>
<dbReference type="GO" id="GO:0005737">
    <property type="term" value="C:cytoplasm"/>
    <property type="evidence" value="ECO:0007669"/>
    <property type="project" value="TreeGrafter"/>
</dbReference>
<comment type="function">
    <text evidence="10">Allosteric enzyme that catalyzes the rate-limiting step in glycogen catabolism, the phosphorolytic cleavage of glycogen to produce glucose-1-phosphate, and plays a central role in maintaining cellular and organismal glucose homeostasis.</text>
</comment>
<dbReference type="EMBL" id="KK914217">
    <property type="protein sequence ID" value="KDP46558.1"/>
    <property type="molecule type" value="Genomic_DNA"/>
</dbReference>
<keyword evidence="7 9" id="KW-0663">Pyridoxal phosphate</keyword>
<dbReference type="InterPro" id="IPR000811">
    <property type="entry name" value="Glyco_trans_35"/>
</dbReference>
<dbReference type="PANTHER" id="PTHR11468:SF4">
    <property type="entry name" value="ALPHA-GLUCAN PHOSPHORYLASE 2, CYTOSOLIC"/>
    <property type="match status" value="1"/>
</dbReference>
<keyword evidence="5 10" id="KW-0328">Glycosyltransferase</keyword>
<dbReference type="OrthoDB" id="9215500at2759"/>
<dbReference type="STRING" id="180498.A0A067LGT0"/>
<comment type="similarity">
    <text evidence="3 10">Belongs to the glycogen phosphorylase family.</text>
</comment>
<dbReference type="GO" id="GO:0030170">
    <property type="term" value="F:pyridoxal phosphate binding"/>
    <property type="evidence" value="ECO:0007669"/>
    <property type="project" value="InterPro"/>
</dbReference>
<keyword evidence="12" id="KW-1185">Reference proteome</keyword>
<dbReference type="GO" id="GO:0005980">
    <property type="term" value="P:glycogen catabolic process"/>
    <property type="evidence" value="ECO:0007669"/>
    <property type="project" value="TreeGrafter"/>
</dbReference>
<keyword evidence="4" id="KW-0021">Allosteric enzyme</keyword>
<dbReference type="GO" id="GO:0008184">
    <property type="term" value="F:glycogen phosphorylase activity"/>
    <property type="evidence" value="ECO:0007669"/>
    <property type="project" value="InterPro"/>
</dbReference>
<dbReference type="FunFam" id="3.40.50.2000:FF:000003">
    <property type="entry name" value="Alpha-1,4 glucan phosphorylase"/>
    <property type="match status" value="1"/>
</dbReference>
<dbReference type="InterPro" id="IPR011833">
    <property type="entry name" value="Glycg_phsphrylas"/>
</dbReference>
<evidence type="ECO:0000313" key="12">
    <source>
        <dbReference type="Proteomes" id="UP000027138"/>
    </source>
</evidence>
<dbReference type="InterPro" id="IPR035090">
    <property type="entry name" value="Pyridoxal_P_attach_site"/>
</dbReference>
<dbReference type="PANTHER" id="PTHR11468">
    <property type="entry name" value="GLYCOGEN PHOSPHORYLASE"/>
    <property type="match status" value="1"/>
</dbReference>
<evidence type="ECO:0000256" key="8">
    <source>
        <dbReference type="ARBA" id="ARBA00023277"/>
    </source>
</evidence>
<accession>A0A067LGT0</accession>
<comment type="cofactor">
    <cofactor evidence="2 10">
        <name>pyridoxal 5'-phosphate</name>
        <dbReference type="ChEBI" id="CHEBI:597326"/>
    </cofactor>
</comment>
<dbReference type="KEGG" id="jcu:105630943"/>
<comment type="catalytic activity">
    <reaction evidence="1 10">
        <text>[(1-&gt;4)-alpha-D-glucosyl](n) + phosphate = [(1-&gt;4)-alpha-D-glucosyl](n-1) + alpha-D-glucose 1-phosphate</text>
        <dbReference type="Rhea" id="RHEA:41732"/>
        <dbReference type="Rhea" id="RHEA-COMP:9584"/>
        <dbReference type="Rhea" id="RHEA-COMP:9586"/>
        <dbReference type="ChEBI" id="CHEBI:15444"/>
        <dbReference type="ChEBI" id="CHEBI:43474"/>
        <dbReference type="ChEBI" id="CHEBI:58601"/>
        <dbReference type="EC" id="2.4.1.1"/>
    </reaction>
</comment>
<evidence type="ECO:0000256" key="3">
    <source>
        <dbReference type="ARBA" id="ARBA00006047"/>
    </source>
</evidence>
<organism evidence="11 12">
    <name type="scientific">Jatropha curcas</name>
    <name type="common">Barbados nut</name>
    <dbReference type="NCBI Taxonomy" id="180498"/>
    <lineage>
        <taxon>Eukaryota</taxon>
        <taxon>Viridiplantae</taxon>
        <taxon>Streptophyta</taxon>
        <taxon>Embryophyta</taxon>
        <taxon>Tracheophyta</taxon>
        <taxon>Spermatophyta</taxon>
        <taxon>Magnoliopsida</taxon>
        <taxon>eudicotyledons</taxon>
        <taxon>Gunneridae</taxon>
        <taxon>Pentapetalae</taxon>
        <taxon>rosids</taxon>
        <taxon>fabids</taxon>
        <taxon>Malpighiales</taxon>
        <taxon>Euphorbiaceae</taxon>
        <taxon>Crotonoideae</taxon>
        <taxon>Jatropheae</taxon>
        <taxon>Jatropha</taxon>
    </lineage>
</organism>
<evidence type="ECO:0000256" key="2">
    <source>
        <dbReference type="ARBA" id="ARBA00001933"/>
    </source>
</evidence>
<protein>
    <recommendedName>
        <fullName evidence="10">Alpha-1,4 glucan phosphorylase</fullName>
        <ecNumber evidence="10">2.4.1.1</ecNumber>
    </recommendedName>
</protein>
<reference evidence="11 12" key="1">
    <citation type="journal article" date="2014" name="PLoS ONE">
        <title>Global Analysis of Gene Expression Profiles in Physic Nut (Jatropha curcas L.) Seedlings Exposed to Salt Stress.</title>
        <authorList>
            <person name="Zhang L."/>
            <person name="Zhang C."/>
            <person name="Wu P."/>
            <person name="Chen Y."/>
            <person name="Li M."/>
            <person name="Jiang H."/>
            <person name="Wu G."/>
        </authorList>
    </citation>
    <scope>NUCLEOTIDE SEQUENCE [LARGE SCALE GENOMIC DNA]</scope>
    <source>
        <strain evidence="12">cv. GZQX0401</strain>
        <tissue evidence="11">Young leaves</tissue>
    </source>
</reference>
<sequence>MASSAEANGSSIAVSAVSCSKIPAVAHPLSEDPSEIASNINYHAHYTPHFSPYKFQPEQAYCATADSVRDRLIQQWNETYLHYHKVDPKQTYYLSMEYLQGRALTNAIGNLGVHGAYADALNKLGHKLEEIVEQEKDAALGNGGLGRLASCFLDSMATLNLPAWGYGLRYRYGLFKQRITKEGQEEIADDWLEKFSPWEVARHDVVFPVRFFGHVQVNPDGFRKWIGGEVMQALAYDVPIPGYKTKNTISLRLWEARASAEDFNLFHFNDGQYESAAQLHSRAQQICAVLYPGDATEDGKLLRLKQQFFLCSASLQDIILRFKERRTGKSSWKWSEFPSKVAVQLNDTHPTLAIPELMRLLMDEEGLGWDEAWDVTIKTIAYTNHTVLPEALEKWSQTVIRKLLPRHMEIIEEIDKRFIAMIRSSRTDLESKISSMCVLDNNPQKPVVRMANLCVVSSHTVNGVAQLHSDILKSELFADYVSIWPKKFQNKTNGITPRRWLRFCSPELSDIITKQLKTDQWITKLDLLAGLRQFVDNADFQAEWDSAKMANKRRLAEYIMRVTGVSIDPNSLFDIQVKRIHEYKRQLLNILGVVFRYKKLKEMSIEKRKKSTPRTVMIGGKAFATYTNAKRIVKLVNDVGAVVNTDPEVNSYLKVVFVPNYNVSVAEMLIPGSELSQHISTAGMEASGTSNMKFSLNGCLIIGTLDGANVEIREEIGQDNFFLFGATADEVPRLRKERENGLFKPDPRFEEAKQFIRSGAFGSYDYNPLLESLEGNSGYGRGDYFLVGYDFPSYLDAQERVDEAYKDRKRWLKMSILSTAGSGKFSSDRTIAQYAKEIWNIEECRVP</sequence>
<gene>
    <name evidence="11" type="ORF">JCGZ_08530</name>
</gene>
<keyword evidence="6 10" id="KW-0808">Transferase</keyword>
<dbReference type="Gene3D" id="3.40.50.2000">
    <property type="entry name" value="Glycogen Phosphorylase B"/>
    <property type="match status" value="2"/>
</dbReference>
<dbReference type="NCBIfam" id="TIGR02093">
    <property type="entry name" value="P_ylase"/>
    <property type="match status" value="1"/>
</dbReference>
<evidence type="ECO:0000313" key="11">
    <source>
        <dbReference type="EMBL" id="KDP46558.1"/>
    </source>
</evidence>
<dbReference type="EC" id="2.4.1.1" evidence="10"/>
<name>A0A067LGT0_JATCU</name>